<dbReference type="Proteomes" id="UP000824120">
    <property type="component" value="Chromosome 11"/>
</dbReference>
<protein>
    <submittedName>
        <fullName evidence="2">Uncharacterized protein</fullName>
    </submittedName>
</protein>
<keyword evidence="1" id="KW-0812">Transmembrane</keyword>
<accession>A0A9J5WNX8</accession>
<evidence type="ECO:0000256" key="1">
    <source>
        <dbReference type="SAM" id="Phobius"/>
    </source>
</evidence>
<keyword evidence="1" id="KW-1133">Transmembrane helix</keyword>
<sequence>MRCMENYLFLSFQIDSWLRRFSKLRLFGLKLLVFPLTFYLRKFFKKLGSFVSDGFLWRKGQLKSF</sequence>
<organism evidence="2 3">
    <name type="scientific">Solanum commersonii</name>
    <name type="common">Commerson's wild potato</name>
    <name type="synonym">Commerson's nightshade</name>
    <dbReference type="NCBI Taxonomy" id="4109"/>
    <lineage>
        <taxon>Eukaryota</taxon>
        <taxon>Viridiplantae</taxon>
        <taxon>Streptophyta</taxon>
        <taxon>Embryophyta</taxon>
        <taxon>Tracheophyta</taxon>
        <taxon>Spermatophyta</taxon>
        <taxon>Magnoliopsida</taxon>
        <taxon>eudicotyledons</taxon>
        <taxon>Gunneridae</taxon>
        <taxon>Pentapetalae</taxon>
        <taxon>asterids</taxon>
        <taxon>lamiids</taxon>
        <taxon>Solanales</taxon>
        <taxon>Solanaceae</taxon>
        <taxon>Solanoideae</taxon>
        <taxon>Solaneae</taxon>
        <taxon>Solanum</taxon>
    </lineage>
</organism>
<reference evidence="2 3" key="1">
    <citation type="submission" date="2020-09" db="EMBL/GenBank/DDBJ databases">
        <title>De no assembly of potato wild relative species, Solanum commersonii.</title>
        <authorList>
            <person name="Cho K."/>
        </authorList>
    </citation>
    <scope>NUCLEOTIDE SEQUENCE [LARGE SCALE GENOMIC DNA]</scope>
    <source>
        <strain evidence="2">LZ3.2</strain>
        <tissue evidence="2">Leaf</tissue>
    </source>
</reference>
<gene>
    <name evidence="2" type="ORF">H5410_056732</name>
</gene>
<keyword evidence="1" id="KW-0472">Membrane</keyword>
<dbReference type="EMBL" id="JACXVP010000011">
    <property type="protein sequence ID" value="KAG5576598.1"/>
    <property type="molecule type" value="Genomic_DNA"/>
</dbReference>
<name>A0A9J5WNX8_SOLCO</name>
<keyword evidence="3" id="KW-1185">Reference proteome</keyword>
<evidence type="ECO:0000313" key="3">
    <source>
        <dbReference type="Proteomes" id="UP000824120"/>
    </source>
</evidence>
<proteinExistence type="predicted"/>
<comment type="caution">
    <text evidence="2">The sequence shown here is derived from an EMBL/GenBank/DDBJ whole genome shotgun (WGS) entry which is preliminary data.</text>
</comment>
<evidence type="ECO:0000313" key="2">
    <source>
        <dbReference type="EMBL" id="KAG5576598.1"/>
    </source>
</evidence>
<feature type="transmembrane region" description="Helical" evidence="1">
    <location>
        <begin position="24"/>
        <end position="40"/>
    </location>
</feature>
<dbReference type="AlphaFoldDB" id="A0A9J5WNX8"/>
<feature type="non-terminal residue" evidence="2">
    <location>
        <position position="65"/>
    </location>
</feature>